<feature type="transmembrane region" description="Helical" evidence="6">
    <location>
        <begin position="298"/>
        <end position="318"/>
    </location>
</feature>
<evidence type="ECO:0000313" key="9">
    <source>
        <dbReference type="EMBL" id="BDR52711.1"/>
    </source>
</evidence>
<evidence type="ECO:0000313" key="10">
    <source>
        <dbReference type="Proteomes" id="UP001321766"/>
    </source>
</evidence>
<keyword evidence="6" id="KW-1133">Transmembrane helix</keyword>
<keyword evidence="4 5" id="KW-0067">ATP-binding</keyword>
<dbReference type="SUPFAM" id="SSF49879">
    <property type="entry name" value="SMAD/FHA domain"/>
    <property type="match status" value="1"/>
</dbReference>
<evidence type="ECO:0000259" key="7">
    <source>
        <dbReference type="PROSITE" id="PS50006"/>
    </source>
</evidence>
<name>A0ABM8B7J8_9BIFI</name>
<dbReference type="SMART" id="SM00240">
    <property type="entry name" value="FHA"/>
    <property type="match status" value="1"/>
</dbReference>
<sequence>MLLTMLNEGRIATLSLPDKPAGMHWIESSDGGSHRRYAFVEAREGEWVLSPVKGVHMSDQGGQSIGQATLSTDGDCSFELTDGSSGLSLIARSGGRGDTSFHIAGFSTDAVVTIGRSSESTFSYDSPYVSDAHAQLTFAHQEFAIMDLGSSNGSFVNGHRIAPQTSCELSPGDCIEVLGLIITIGNRFISYNEPQGLTVHSEGIFQAYREPEPEADQESLDTADGGDEADYFYPAPRFKKSVEPFAVTVDPPPEAHEPDKTSVAMKIGPSLVMVLGAIASGAFMLMQSQRSGGSLVSSMPMMVMAASMIVGSVLWPVLSTRIENRQMLVDNRIRRQRYAEYLDQIRKQIATEAAQQKTILEENRITTEDCAHRVLQHDPRMMDRTSAHDDFLELRLGLGTMPMAADITYPDEHFSIEKDDLSQVVYQLAREPKDIVDAPISVNMRKHQIVGLSGPLEETRTFLDGLVVQIASLHSYEDVKLVLLHDEQDSEQWSWARSLPHLFTNDKQGRFLATNLSAASELGLQLGRIVEERRGQEGQNAKVALPHFVIICSSKELMDKADFIQDLARNPVDGFTLVCQSVERKDLPKQCTAIIELGKGQGKLFDVDDVSGRGQEFVADAYADEATCVSFSHALATVHLDLAASTSSLPDTLSFLDMYEAGNVEQLNVRARWQEAKAAETLAARVGVTPQGEPFYLNLHESFHGPHGLIAGTTGSGKSEFIITWILSMCIEFSPEEAAFVLIDYKGGGLAGAFDNSRGKLPHLAGTITNLDGSAIKRSMVSIQSELKRRQALFNEAREVAGGDNVDIYRYLQLYREGKVHEACPHLFIVADEFAELKAQEPDFMNELISAARIGRSLGVHLVLATQKPSGVVNEQIWSNSKFKISLKVSDEADSKELLKRPDAAELTQAGRFYMLVGYNELFALGQAAYAGGKYTPKAQYAPAVDNAVVLVSDTGRALSSAKARPSVTLTDLTVSELVAVLQHIHDVAAKEHLQARQLWLDPVPALLKVEELRQKADESAPARAFELNPIVGVVDDPARQQQHILTLPLSQEGNAIFYGGPDSGVESVLAAILFDLVRTHCAKDCNIYALDFGSETLKAFLPAPQMGDVACAGEDEKMARLLHMLVQQMVDRRRKLSSYGGSYSRYVVEHDDMPSVLLLVNGIAVFEELYESLEQQLLQISRDGLRVGIYVVLVAGSPNDVHMRLKTNFKQNFACGLSDRSAYMDVFGSMHNMVPPSGYARGLVKFGEELFVFQGAQILGRDADEFTYASEQCQQLAAESTSGGAQDVQLMPDVVDAQYLQGRSTPAVPVPFGVYEDNLQLAGFDFDSNLINRVVTTNPRELRMFVESLLPFAAAHWDCQLSFIDAAHLCEQLPSCCEYQTADDTEALDWFSALGARKADLTRQQLVVVTGISLLMARGASNSVEAFKNLLRDLRRQDKICFLLVDTANDVLYNSEDWFARQSSDHSGLWLGMGADTQVKLVTVYGLGEKIDPKAKAPYGYLITEGAPRKVKVLMDTTQDLQE</sequence>
<dbReference type="InterPro" id="IPR023839">
    <property type="entry name" value="Firmicutes_EssC_C"/>
</dbReference>
<feature type="binding site" evidence="5">
    <location>
        <begin position="1060"/>
        <end position="1067"/>
    </location>
    <ligand>
        <name>ATP</name>
        <dbReference type="ChEBI" id="CHEBI:30616"/>
    </ligand>
</feature>
<dbReference type="SUPFAM" id="SSF52540">
    <property type="entry name" value="P-loop containing nucleoside triphosphate hydrolases"/>
    <property type="match status" value="1"/>
</dbReference>
<proteinExistence type="predicted"/>
<feature type="domain" description="FtsK" evidence="8">
    <location>
        <begin position="692"/>
        <end position="896"/>
    </location>
</feature>
<gene>
    <name evidence="9" type="ORF">KIM372_06180</name>
</gene>
<accession>A0ABM8B7J8</accession>
<reference evidence="9 10" key="1">
    <citation type="journal article" date="2023" name="Microbiol. Spectr.">
        <title>Symbiosis of Carpenter Bees with Uncharacterized Lactic Acid Bacteria Showing NAD Auxotrophy.</title>
        <authorList>
            <person name="Kawasaki S."/>
            <person name="Ozawa K."/>
            <person name="Mori T."/>
            <person name="Yamamoto A."/>
            <person name="Ito M."/>
            <person name="Ohkuma M."/>
            <person name="Sakamoto M."/>
            <person name="Matsutani M."/>
        </authorList>
    </citation>
    <scope>NUCLEOTIDE SEQUENCE [LARGE SCALE GENOMIC DNA]</scope>
    <source>
        <strain evidence="9 10">Kim37-2</strain>
    </source>
</reference>
<dbReference type="Gene3D" id="3.40.50.300">
    <property type="entry name" value="P-loop containing nucleotide triphosphate hydrolases"/>
    <property type="match status" value="2"/>
</dbReference>
<keyword evidence="6" id="KW-0812">Transmembrane</keyword>
<dbReference type="Pfam" id="PF01580">
    <property type="entry name" value="FtsK_SpoIIIE"/>
    <property type="match status" value="2"/>
</dbReference>
<dbReference type="PANTHER" id="PTHR22683:SF1">
    <property type="entry name" value="TYPE VII SECRETION SYSTEM PROTEIN ESSC"/>
    <property type="match status" value="1"/>
</dbReference>
<dbReference type="InterPro" id="IPR000253">
    <property type="entry name" value="FHA_dom"/>
</dbReference>
<evidence type="ECO:0000256" key="6">
    <source>
        <dbReference type="SAM" id="Phobius"/>
    </source>
</evidence>
<dbReference type="CDD" id="cd00060">
    <property type="entry name" value="FHA"/>
    <property type="match status" value="1"/>
</dbReference>
<keyword evidence="3 5" id="KW-0547">Nucleotide-binding</keyword>
<evidence type="ECO:0000256" key="1">
    <source>
        <dbReference type="ARBA" id="ARBA00022553"/>
    </source>
</evidence>
<feature type="domain" description="FHA" evidence="7">
    <location>
        <begin position="112"/>
        <end position="161"/>
    </location>
</feature>
<dbReference type="PANTHER" id="PTHR22683">
    <property type="entry name" value="SPORULATION PROTEIN RELATED"/>
    <property type="match status" value="1"/>
</dbReference>
<keyword evidence="1" id="KW-0597">Phosphoprotein</keyword>
<keyword evidence="10" id="KW-1185">Reference proteome</keyword>
<dbReference type="NCBIfam" id="TIGR03928">
    <property type="entry name" value="T7_EssCb_Firm"/>
    <property type="match status" value="1"/>
</dbReference>
<dbReference type="InterPro" id="IPR050206">
    <property type="entry name" value="FtsK/SpoIIIE/SftA"/>
</dbReference>
<keyword evidence="2" id="KW-0677">Repeat</keyword>
<evidence type="ECO:0000259" key="8">
    <source>
        <dbReference type="PROSITE" id="PS50901"/>
    </source>
</evidence>
<dbReference type="Gene3D" id="2.60.200.20">
    <property type="match status" value="1"/>
</dbReference>
<evidence type="ECO:0000256" key="4">
    <source>
        <dbReference type="ARBA" id="ARBA00022840"/>
    </source>
</evidence>
<dbReference type="Pfam" id="PF00498">
    <property type="entry name" value="FHA"/>
    <property type="match status" value="1"/>
</dbReference>
<dbReference type="CDD" id="cd01127">
    <property type="entry name" value="TrwB_TraG_TraD_VirD4"/>
    <property type="match status" value="1"/>
</dbReference>
<feature type="binding site" evidence="5">
    <location>
        <begin position="712"/>
        <end position="719"/>
    </location>
    <ligand>
        <name>ATP</name>
        <dbReference type="ChEBI" id="CHEBI:30616"/>
    </ligand>
</feature>
<dbReference type="InterPro" id="IPR008984">
    <property type="entry name" value="SMAD_FHA_dom_sf"/>
</dbReference>
<protein>
    <submittedName>
        <fullName evidence="9">Type VII secretion protein EssC</fullName>
    </submittedName>
</protein>
<evidence type="ECO:0000256" key="2">
    <source>
        <dbReference type="ARBA" id="ARBA00022737"/>
    </source>
</evidence>
<evidence type="ECO:0000256" key="5">
    <source>
        <dbReference type="PROSITE-ProRule" id="PRU00289"/>
    </source>
</evidence>
<keyword evidence="6" id="KW-0472">Membrane</keyword>
<dbReference type="InterPro" id="IPR027417">
    <property type="entry name" value="P-loop_NTPase"/>
</dbReference>
<evidence type="ECO:0000256" key="3">
    <source>
        <dbReference type="ARBA" id="ARBA00022741"/>
    </source>
</evidence>
<dbReference type="EMBL" id="AP026798">
    <property type="protein sequence ID" value="BDR52711.1"/>
    <property type="molecule type" value="Genomic_DNA"/>
</dbReference>
<feature type="domain" description="FtsK" evidence="8">
    <location>
        <begin position="1043"/>
        <end position="1225"/>
    </location>
</feature>
<dbReference type="PROSITE" id="PS50006">
    <property type="entry name" value="FHA_DOMAIN"/>
    <property type="match status" value="1"/>
</dbReference>
<organism evidence="9 10">
    <name type="scientific">Bombiscardovia nodaiensis</name>
    <dbReference type="NCBI Taxonomy" id="2932181"/>
    <lineage>
        <taxon>Bacteria</taxon>
        <taxon>Bacillati</taxon>
        <taxon>Actinomycetota</taxon>
        <taxon>Actinomycetes</taxon>
        <taxon>Bifidobacteriales</taxon>
        <taxon>Bifidobacteriaceae</taxon>
        <taxon>Bombiscardovia</taxon>
    </lineage>
</organism>
<dbReference type="Proteomes" id="UP001321766">
    <property type="component" value="Chromosome"/>
</dbReference>
<dbReference type="PROSITE" id="PS50901">
    <property type="entry name" value="FTSK"/>
    <property type="match status" value="2"/>
</dbReference>
<dbReference type="InterPro" id="IPR002543">
    <property type="entry name" value="FtsK_dom"/>
</dbReference>
<feature type="transmembrane region" description="Helical" evidence="6">
    <location>
        <begin position="267"/>
        <end position="286"/>
    </location>
</feature>